<comment type="caution">
    <text evidence="2">The sequence shown here is derived from an EMBL/GenBank/DDBJ whole genome shotgun (WGS) entry which is preliminary data.</text>
</comment>
<name>A0A0C2DBI1_9BACT</name>
<dbReference type="AlphaFoldDB" id="A0A0C2DBI1"/>
<dbReference type="Pfam" id="PF10988">
    <property type="entry name" value="DUF2807"/>
    <property type="match status" value="1"/>
</dbReference>
<gene>
    <name evidence="2" type="ORF">DB30_03729</name>
</gene>
<reference evidence="2 3" key="1">
    <citation type="submission" date="2014-12" db="EMBL/GenBank/DDBJ databases">
        <title>Genome assembly of Enhygromyxa salina DSM 15201.</title>
        <authorList>
            <person name="Sharma G."/>
            <person name="Subramanian S."/>
        </authorList>
    </citation>
    <scope>NUCLEOTIDE SEQUENCE [LARGE SCALE GENOMIC DNA]</scope>
    <source>
        <strain evidence="2 3">DSM 15201</strain>
    </source>
</reference>
<dbReference type="PANTHER" id="PTHR39200:SF1">
    <property type="entry name" value="AUTO-TRANSPORTER ADHESIN HEAD GIN DOMAIN-CONTAINING PROTEIN-RELATED"/>
    <property type="match status" value="1"/>
</dbReference>
<feature type="domain" description="Putative auto-transporter adhesin head GIN" evidence="1">
    <location>
        <begin position="32"/>
        <end position="194"/>
    </location>
</feature>
<accession>A0A0C2DBI1</accession>
<proteinExistence type="predicted"/>
<sequence length="210" mass="21857">MLGAVVGALSLSACTLEGSGTAKSELRELDSFDAIELGGVFTLVVHVAPGTTQKVEVSSDDNIVPKILTTVSGGELDLSVDHRMVHPEHPMKVEVWVPSLTKIDASGASKIEVTGLHGERFELDLSGASQSTLAGVVDHFELDSSGAAKLEARALQATTVELDLSGAGHAEVWASDRLDAEVSGAGKVRYWGDPKQVNRDVSGSGSVEPG</sequence>
<dbReference type="InterPro" id="IPR021255">
    <property type="entry name" value="DUF2807"/>
</dbReference>
<dbReference type="PANTHER" id="PTHR39200">
    <property type="entry name" value="HYPOTHETICAL EXPORTED PROTEIN"/>
    <property type="match status" value="1"/>
</dbReference>
<dbReference type="Proteomes" id="UP000031599">
    <property type="component" value="Unassembled WGS sequence"/>
</dbReference>
<dbReference type="Gene3D" id="2.160.20.120">
    <property type="match status" value="1"/>
</dbReference>
<organism evidence="2 3">
    <name type="scientific">Enhygromyxa salina</name>
    <dbReference type="NCBI Taxonomy" id="215803"/>
    <lineage>
        <taxon>Bacteria</taxon>
        <taxon>Pseudomonadati</taxon>
        <taxon>Myxococcota</taxon>
        <taxon>Polyangia</taxon>
        <taxon>Nannocystales</taxon>
        <taxon>Nannocystaceae</taxon>
        <taxon>Enhygromyxa</taxon>
    </lineage>
</organism>
<evidence type="ECO:0000259" key="1">
    <source>
        <dbReference type="Pfam" id="PF10988"/>
    </source>
</evidence>
<evidence type="ECO:0000313" key="3">
    <source>
        <dbReference type="Proteomes" id="UP000031599"/>
    </source>
</evidence>
<dbReference type="EMBL" id="JMCC02000029">
    <property type="protein sequence ID" value="KIG17132.1"/>
    <property type="molecule type" value="Genomic_DNA"/>
</dbReference>
<evidence type="ECO:0000313" key="2">
    <source>
        <dbReference type="EMBL" id="KIG17132.1"/>
    </source>
</evidence>
<protein>
    <recommendedName>
        <fullName evidence="1">Putative auto-transporter adhesin head GIN domain-containing protein</fullName>
    </recommendedName>
</protein>